<keyword evidence="2" id="KW-0812">Transmembrane</keyword>
<feature type="compositionally biased region" description="Polar residues" evidence="1">
    <location>
        <begin position="173"/>
        <end position="192"/>
    </location>
</feature>
<reference evidence="3 4" key="1">
    <citation type="submission" date="2014-04" db="EMBL/GenBank/DDBJ databases">
        <title>Evolutionary Origins and Diversification of the Mycorrhizal Mutualists.</title>
        <authorList>
            <consortium name="DOE Joint Genome Institute"/>
            <consortium name="Mycorrhizal Genomics Consortium"/>
            <person name="Kohler A."/>
            <person name="Kuo A."/>
            <person name="Nagy L.G."/>
            <person name="Floudas D."/>
            <person name="Copeland A."/>
            <person name="Barry K.W."/>
            <person name="Cichocki N."/>
            <person name="Veneault-Fourrey C."/>
            <person name="LaButti K."/>
            <person name="Lindquist E.A."/>
            <person name="Lipzen A."/>
            <person name="Lundell T."/>
            <person name="Morin E."/>
            <person name="Murat C."/>
            <person name="Riley R."/>
            <person name="Ohm R."/>
            <person name="Sun H."/>
            <person name="Tunlid A."/>
            <person name="Henrissat B."/>
            <person name="Grigoriev I.V."/>
            <person name="Hibbett D.S."/>
            <person name="Martin F."/>
        </authorList>
    </citation>
    <scope>NUCLEOTIDE SEQUENCE [LARGE SCALE GENOMIC DNA]</scope>
    <source>
        <strain evidence="3 4">Koide BX008</strain>
    </source>
</reference>
<feature type="compositionally biased region" description="Basic and acidic residues" evidence="1">
    <location>
        <begin position="44"/>
        <end position="53"/>
    </location>
</feature>
<dbReference type="AlphaFoldDB" id="A0A0C2WZB1"/>
<evidence type="ECO:0000256" key="2">
    <source>
        <dbReference type="SAM" id="Phobius"/>
    </source>
</evidence>
<feature type="region of interest" description="Disordered" evidence="1">
    <location>
        <begin position="90"/>
        <end position="192"/>
    </location>
</feature>
<keyword evidence="4" id="KW-1185">Reference proteome</keyword>
<evidence type="ECO:0000313" key="4">
    <source>
        <dbReference type="Proteomes" id="UP000054549"/>
    </source>
</evidence>
<proteinExistence type="predicted"/>
<dbReference type="HOGENOM" id="CLU_1030448_0_0_1"/>
<dbReference type="Proteomes" id="UP000054549">
    <property type="component" value="Unassembled WGS sequence"/>
</dbReference>
<accession>A0A0C2WZB1</accession>
<name>A0A0C2WZB1_AMAMK</name>
<organism evidence="3 4">
    <name type="scientific">Amanita muscaria (strain Koide BX008)</name>
    <dbReference type="NCBI Taxonomy" id="946122"/>
    <lineage>
        <taxon>Eukaryota</taxon>
        <taxon>Fungi</taxon>
        <taxon>Dikarya</taxon>
        <taxon>Basidiomycota</taxon>
        <taxon>Agaricomycotina</taxon>
        <taxon>Agaricomycetes</taxon>
        <taxon>Agaricomycetidae</taxon>
        <taxon>Agaricales</taxon>
        <taxon>Pluteineae</taxon>
        <taxon>Amanitaceae</taxon>
        <taxon>Amanita</taxon>
    </lineage>
</organism>
<gene>
    <name evidence="3" type="ORF">M378DRAFT_331551</name>
</gene>
<feature type="region of interest" description="Disordered" evidence="1">
    <location>
        <begin position="30"/>
        <end position="53"/>
    </location>
</feature>
<feature type="transmembrane region" description="Helical" evidence="2">
    <location>
        <begin position="193"/>
        <end position="218"/>
    </location>
</feature>
<dbReference type="EMBL" id="KN818233">
    <property type="protein sequence ID" value="KIL67167.1"/>
    <property type="molecule type" value="Genomic_DNA"/>
</dbReference>
<dbReference type="InParanoid" id="A0A0C2WZB1"/>
<sequence>MYIKNFRNYFASNAEIHARDAIWVPYTASSPSTHNGGSRVSGHKVNDDNDDFKPFPTHTSTQVRMEPMPTQKALDTTVTTQDWLTVLPLPSSTTLPNQPSSLSGVVVPSLDDGSESPTTTPVLDPLPFPSPAITDSTSALTPSTTSSSSPASTPTYPAPILATPIVQGPAPNGNGTLNAANQPNSQPQSSRPILSGGAIAAISVVAIMVALALGLWFYRKWSISKRKKKSADWWLPEPFLIPPNSTTKTSPPMEGKDSQMRPFRLLAARE</sequence>
<evidence type="ECO:0000256" key="1">
    <source>
        <dbReference type="SAM" id="MobiDB-lite"/>
    </source>
</evidence>
<evidence type="ECO:0000313" key="3">
    <source>
        <dbReference type="EMBL" id="KIL67167.1"/>
    </source>
</evidence>
<feature type="compositionally biased region" description="Low complexity" evidence="1">
    <location>
        <begin position="136"/>
        <end position="159"/>
    </location>
</feature>
<feature type="region of interest" description="Disordered" evidence="1">
    <location>
        <begin position="242"/>
        <end position="262"/>
    </location>
</feature>
<protein>
    <submittedName>
        <fullName evidence="3">Uncharacterized protein</fullName>
    </submittedName>
</protein>
<keyword evidence="2" id="KW-0472">Membrane</keyword>
<keyword evidence="2" id="KW-1133">Transmembrane helix</keyword>
<feature type="compositionally biased region" description="Low complexity" evidence="1">
    <location>
        <begin position="90"/>
        <end position="110"/>
    </location>
</feature>